<keyword evidence="3" id="KW-0145">Chemotaxis</keyword>
<keyword evidence="6 10" id="KW-0472">Membrane</keyword>
<evidence type="ECO:0000259" key="12">
    <source>
        <dbReference type="PROSITE" id="PS50885"/>
    </source>
</evidence>
<evidence type="ECO:0000256" key="5">
    <source>
        <dbReference type="ARBA" id="ARBA00022989"/>
    </source>
</evidence>
<proteinExistence type="inferred from homology"/>
<evidence type="ECO:0000256" key="3">
    <source>
        <dbReference type="ARBA" id="ARBA00022500"/>
    </source>
</evidence>
<accession>A0ABU3S2D7</accession>
<evidence type="ECO:0000256" key="10">
    <source>
        <dbReference type="SAM" id="Phobius"/>
    </source>
</evidence>
<dbReference type="EMBL" id="JAWDID010000003">
    <property type="protein sequence ID" value="MDU0338861.1"/>
    <property type="molecule type" value="Genomic_DNA"/>
</dbReference>
<dbReference type="PANTHER" id="PTHR43531">
    <property type="entry name" value="PROTEIN ICFG"/>
    <property type="match status" value="1"/>
</dbReference>
<dbReference type="InterPro" id="IPR033480">
    <property type="entry name" value="sCache_2"/>
</dbReference>
<keyword evidence="8" id="KW-0807">Transducer</keyword>
<feature type="domain" description="HAMP" evidence="12">
    <location>
        <begin position="215"/>
        <end position="268"/>
    </location>
</feature>
<dbReference type="Gene3D" id="1.10.287.950">
    <property type="entry name" value="Methyl-accepting chemotaxis protein"/>
    <property type="match status" value="1"/>
</dbReference>
<keyword evidence="4 10" id="KW-0812">Transmembrane</keyword>
<feature type="domain" description="HAMP" evidence="12">
    <location>
        <begin position="303"/>
        <end position="355"/>
    </location>
</feature>
<organism evidence="13 14">
    <name type="scientific">Bosea rubneri</name>
    <dbReference type="NCBI Taxonomy" id="3075434"/>
    <lineage>
        <taxon>Bacteria</taxon>
        <taxon>Pseudomonadati</taxon>
        <taxon>Pseudomonadota</taxon>
        <taxon>Alphaproteobacteria</taxon>
        <taxon>Hyphomicrobiales</taxon>
        <taxon>Boseaceae</taxon>
        <taxon>Bosea</taxon>
    </lineage>
</organism>
<dbReference type="Pfam" id="PF00015">
    <property type="entry name" value="MCPsignal"/>
    <property type="match status" value="1"/>
</dbReference>
<evidence type="ECO:0000256" key="6">
    <source>
        <dbReference type="ARBA" id="ARBA00023136"/>
    </source>
</evidence>
<keyword evidence="2" id="KW-1003">Cell membrane</keyword>
<dbReference type="SMART" id="SM00283">
    <property type="entry name" value="MA"/>
    <property type="match status" value="1"/>
</dbReference>
<dbReference type="SMART" id="SM01049">
    <property type="entry name" value="Cache_2"/>
    <property type="match status" value="1"/>
</dbReference>
<evidence type="ECO:0000313" key="14">
    <source>
        <dbReference type="Proteomes" id="UP001254257"/>
    </source>
</evidence>
<evidence type="ECO:0000256" key="2">
    <source>
        <dbReference type="ARBA" id="ARBA00022475"/>
    </source>
</evidence>
<dbReference type="Gene3D" id="6.10.340.10">
    <property type="match status" value="1"/>
</dbReference>
<dbReference type="Pfam" id="PF00672">
    <property type="entry name" value="HAMP"/>
    <property type="match status" value="1"/>
</dbReference>
<dbReference type="SUPFAM" id="SSF158472">
    <property type="entry name" value="HAMP domain-like"/>
    <property type="match status" value="1"/>
</dbReference>
<evidence type="ECO:0000256" key="8">
    <source>
        <dbReference type="PROSITE-ProRule" id="PRU00284"/>
    </source>
</evidence>
<comment type="caution">
    <text evidence="13">The sequence shown here is derived from an EMBL/GenBank/DDBJ whole genome shotgun (WGS) entry which is preliminary data.</text>
</comment>
<dbReference type="RefSeq" id="WP_316016791.1">
    <property type="nucleotide sequence ID" value="NZ_JAWDID010000003.1"/>
</dbReference>
<evidence type="ECO:0000256" key="1">
    <source>
        <dbReference type="ARBA" id="ARBA00004651"/>
    </source>
</evidence>
<keyword evidence="5 10" id="KW-1133">Transmembrane helix</keyword>
<feature type="domain" description="Methyl-accepting transducer" evidence="11">
    <location>
        <begin position="360"/>
        <end position="589"/>
    </location>
</feature>
<gene>
    <name evidence="13" type="ORF">RKE40_03175</name>
</gene>
<dbReference type="Pfam" id="PF17200">
    <property type="entry name" value="sCache_2"/>
    <property type="match status" value="1"/>
</dbReference>
<reference evidence="13 14" key="1">
    <citation type="submission" date="2023-09" db="EMBL/GenBank/DDBJ databases">
        <title>Whole genome shotgun sequencing (WGS) of Bosea sp. ZW T0_25, isolated from stored onions (Allium cepa).</title>
        <authorList>
            <person name="Stoll D.A."/>
            <person name="Huch M."/>
        </authorList>
    </citation>
    <scope>NUCLEOTIDE SEQUENCE [LARGE SCALE GENOMIC DNA]</scope>
    <source>
        <strain evidence="13 14">ZW T0_25</strain>
    </source>
</reference>
<name>A0ABU3S2D7_9HYPH</name>
<feature type="transmembrane region" description="Helical" evidence="10">
    <location>
        <begin position="12"/>
        <end position="35"/>
    </location>
</feature>
<dbReference type="CDD" id="cd11386">
    <property type="entry name" value="MCP_signal"/>
    <property type="match status" value="1"/>
</dbReference>
<protein>
    <submittedName>
        <fullName evidence="13">Methyl-accepting chemotaxis protein</fullName>
    </submittedName>
</protein>
<evidence type="ECO:0000256" key="4">
    <source>
        <dbReference type="ARBA" id="ARBA00022692"/>
    </source>
</evidence>
<dbReference type="InterPro" id="IPR003660">
    <property type="entry name" value="HAMP_dom"/>
</dbReference>
<feature type="region of interest" description="Disordered" evidence="9">
    <location>
        <begin position="273"/>
        <end position="300"/>
    </location>
</feature>
<feature type="region of interest" description="Disordered" evidence="9">
    <location>
        <begin position="625"/>
        <end position="662"/>
    </location>
</feature>
<sequence>MSFLKKIASLSIGRSFGLVAILAAGIGVASVAVTLNQARIDMMDLKRSEVKDIVEAAASTVNAYVARVEKGELKEAEAQKLALDAIANARFDNGNYLFVVRFDGVNIAHASPNLVGTDMMAFKDANGRFFVKDMVELGKTKGSGFVDYFWLRSGDKQPSLKISYVAAVPKWQWAIGTGMHADSVDVAFAGLVQDVAIVLVPLALLMFGLVFYLSRRASRMLAGLSENMGALAAGDLRVAIDHQERQDEVGNMARALVVFRDAALAKQQVEAEKAQAEAEASDQRRAADTQRNLNEAQRSEEAQKQAVVVEALGAGLEHLTAGDLTYRIDAVFSGEYAKLKQDFNTAIAHLEETMRQIATNTESMKAGAGEISQAADDLASRTEQQASSVEETATALDQLTATVRQTAEGARQASQATTQVKGEAEQSGQIVREAVAAMGGIEKSSEEISQIVGVIDEIAFQTNLLALNASVEAARAGDAGKGFAVVASEVRALAQRSADAAKEIKGLITASTIEVEKGVALVGQTGKALERMSGEITRATSLVAEIASAAGEQATGLQEVNTAVNEMDQATQQNAAMAEQSTAASQALAQEADRLAALVSRFKLGGDVTALKAMAARMAQVANASTAPAPRPARAAAPVASNGHAAPRKPVLASNDRGWEEF</sequence>
<comment type="subcellular location">
    <subcellularLocation>
        <location evidence="1">Cell membrane</location>
        <topology evidence="1">Multi-pass membrane protein</topology>
    </subcellularLocation>
</comment>
<feature type="transmembrane region" description="Helical" evidence="10">
    <location>
        <begin position="195"/>
        <end position="213"/>
    </location>
</feature>
<dbReference type="SMART" id="SM00304">
    <property type="entry name" value="HAMP"/>
    <property type="match status" value="2"/>
</dbReference>
<dbReference type="Gene3D" id="3.30.450.20">
    <property type="entry name" value="PAS domain"/>
    <property type="match status" value="1"/>
</dbReference>
<dbReference type="SUPFAM" id="SSF58104">
    <property type="entry name" value="Methyl-accepting chemotaxis protein (MCP) signaling domain"/>
    <property type="match status" value="1"/>
</dbReference>
<dbReference type="PANTHER" id="PTHR43531:SF11">
    <property type="entry name" value="METHYL-ACCEPTING CHEMOTAXIS PROTEIN 3"/>
    <property type="match status" value="1"/>
</dbReference>
<evidence type="ECO:0000256" key="9">
    <source>
        <dbReference type="SAM" id="MobiDB-lite"/>
    </source>
</evidence>
<dbReference type="PROSITE" id="PS50885">
    <property type="entry name" value="HAMP"/>
    <property type="match status" value="2"/>
</dbReference>
<evidence type="ECO:0000313" key="13">
    <source>
        <dbReference type="EMBL" id="MDU0338861.1"/>
    </source>
</evidence>
<comment type="similarity">
    <text evidence="7">Belongs to the methyl-accepting chemotaxis (MCP) protein family.</text>
</comment>
<dbReference type="Proteomes" id="UP001254257">
    <property type="component" value="Unassembled WGS sequence"/>
</dbReference>
<evidence type="ECO:0000259" key="11">
    <source>
        <dbReference type="PROSITE" id="PS50111"/>
    </source>
</evidence>
<dbReference type="PROSITE" id="PS50111">
    <property type="entry name" value="CHEMOTAXIS_TRANSDUC_2"/>
    <property type="match status" value="1"/>
</dbReference>
<feature type="compositionally biased region" description="Basic and acidic residues" evidence="9">
    <location>
        <begin position="273"/>
        <end position="288"/>
    </location>
</feature>
<dbReference type="InterPro" id="IPR004089">
    <property type="entry name" value="MCPsignal_dom"/>
</dbReference>
<keyword evidence="14" id="KW-1185">Reference proteome</keyword>
<feature type="compositionally biased region" description="Low complexity" evidence="9">
    <location>
        <begin position="625"/>
        <end position="642"/>
    </location>
</feature>
<evidence type="ECO:0000256" key="7">
    <source>
        <dbReference type="ARBA" id="ARBA00029447"/>
    </source>
</evidence>
<dbReference type="InterPro" id="IPR051310">
    <property type="entry name" value="MCP_chemotaxis"/>
</dbReference>